<organism evidence="4 5">
    <name type="scientific">Caballeronia sordidicola</name>
    <name type="common">Burkholderia sordidicola</name>
    <dbReference type="NCBI Taxonomy" id="196367"/>
    <lineage>
        <taxon>Bacteria</taxon>
        <taxon>Pseudomonadati</taxon>
        <taxon>Pseudomonadota</taxon>
        <taxon>Betaproteobacteria</taxon>
        <taxon>Burkholderiales</taxon>
        <taxon>Burkholderiaceae</taxon>
        <taxon>Caballeronia</taxon>
    </lineage>
</organism>
<evidence type="ECO:0000313" key="4">
    <source>
        <dbReference type="EMBL" id="OTP68329.1"/>
    </source>
</evidence>
<reference evidence="4 5" key="1">
    <citation type="submission" date="2017-03" db="EMBL/GenBank/DDBJ databases">
        <title>Genome analysis of strain PAMC 26577.</title>
        <authorList>
            <person name="Oh H.-M."/>
            <person name="Yang J.-A."/>
        </authorList>
    </citation>
    <scope>NUCLEOTIDE SEQUENCE [LARGE SCALE GENOMIC DNA]</scope>
    <source>
        <strain evidence="4 5">PAMC 26577</strain>
    </source>
</reference>
<dbReference type="PANTHER" id="PTHR48107">
    <property type="entry name" value="NADPH-DEPENDENT ALDEHYDE REDUCTASE-LIKE PROTEIN, CHLOROPLASTIC-RELATED"/>
    <property type="match status" value="1"/>
</dbReference>
<dbReference type="Pfam" id="PF13561">
    <property type="entry name" value="adh_short_C2"/>
    <property type="match status" value="1"/>
</dbReference>
<evidence type="ECO:0000259" key="3">
    <source>
        <dbReference type="SMART" id="SM00822"/>
    </source>
</evidence>
<comment type="similarity">
    <text evidence="1">Belongs to the short-chain dehydrogenases/reductases (SDR) family.</text>
</comment>
<dbReference type="CDD" id="cd05362">
    <property type="entry name" value="THN_reductase-like_SDR_c"/>
    <property type="match status" value="1"/>
</dbReference>
<evidence type="ECO:0000313" key="5">
    <source>
        <dbReference type="Proteomes" id="UP000195221"/>
    </source>
</evidence>
<dbReference type="Proteomes" id="UP000195221">
    <property type="component" value="Unassembled WGS sequence"/>
</dbReference>
<sequence>MIDTSITHCPFATQRKERIMNAIKNSQVAIVTGASRGIGAEVARRLADDGFAVAINYALSSKEADALAAELTAKGTKAIAIKADVSKADDVRAMFDAAEQQLGKIDVLVNNAGVLKTLPLAETSDALYDQTFGINVRGTFNTLREAAKRMNDGGRIVNFSSTTLALNMPGYAIYNATKAAVEAFTHVFAKELRGRDIRVNAVAPGPIATSLFLDGKTEEQIQTFAKMPPLQRLGQPEDIASIVSFLAGKDSGWVNGQVLRGNGGLA</sequence>
<dbReference type="SUPFAM" id="SSF51735">
    <property type="entry name" value="NAD(P)-binding Rossmann-fold domains"/>
    <property type="match status" value="1"/>
</dbReference>
<dbReference type="PRINTS" id="PR00081">
    <property type="entry name" value="GDHRDH"/>
</dbReference>
<dbReference type="PANTHER" id="PTHR48107:SF7">
    <property type="entry name" value="RE15974P"/>
    <property type="match status" value="1"/>
</dbReference>
<dbReference type="SMART" id="SM00822">
    <property type="entry name" value="PKS_KR"/>
    <property type="match status" value="1"/>
</dbReference>
<keyword evidence="2" id="KW-0560">Oxidoreductase</keyword>
<dbReference type="InterPro" id="IPR036291">
    <property type="entry name" value="NAD(P)-bd_dom_sf"/>
</dbReference>
<dbReference type="AlphaFoldDB" id="A0A242MB12"/>
<dbReference type="EMBL" id="NBTZ01000132">
    <property type="protein sequence ID" value="OTP68329.1"/>
    <property type="molecule type" value="Genomic_DNA"/>
</dbReference>
<dbReference type="InterPro" id="IPR020904">
    <property type="entry name" value="Sc_DH/Rdtase_CS"/>
</dbReference>
<proteinExistence type="inferred from homology"/>
<evidence type="ECO:0000256" key="1">
    <source>
        <dbReference type="ARBA" id="ARBA00006484"/>
    </source>
</evidence>
<accession>A0A242MB12</accession>
<feature type="domain" description="Ketoreductase" evidence="3">
    <location>
        <begin position="27"/>
        <end position="210"/>
    </location>
</feature>
<name>A0A242MB12_CABSO</name>
<dbReference type="PROSITE" id="PS00061">
    <property type="entry name" value="ADH_SHORT"/>
    <property type="match status" value="1"/>
</dbReference>
<dbReference type="InterPro" id="IPR002347">
    <property type="entry name" value="SDR_fam"/>
</dbReference>
<protein>
    <submittedName>
        <fullName evidence="4">Short-chain dehydrogenase/reductase SDR</fullName>
    </submittedName>
</protein>
<evidence type="ECO:0000256" key="2">
    <source>
        <dbReference type="ARBA" id="ARBA00023002"/>
    </source>
</evidence>
<dbReference type="GO" id="GO:0016614">
    <property type="term" value="F:oxidoreductase activity, acting on CH-OH group of donors"/>
    <property type="evidence" value="ECO:0007669"/>
    <property type="project" value="UniProtKB-ARBA"/>
</dbReference>
<gene>
    <name evidence="4" type="ORF">PAMC26577_33485</name>
</gene>
<dbReference type="PRINTS" id="PR00080">
    <property type="entry name" value="SDRFAMILY"/>
</dbReference>
<dbReference type="InterPro" id="IPR057326">
    <property type="entry name" value="KR_dom"/>
</dbReference>
<dbReference type="FunFam" id="3.40.50.720:FF:000084">
    <property type="entry name" value="Short-chain dehydrogenase reductase"/>
    <property type="match status" value="1"/>
</dbReference>
<dbReference type="Gene3D" id="3.40.50.720">
    <property type="entry name" value="NAD(P)-binding Rossmann-like Domain"/>
    <property type="match status" value="1"/>
</dbReference>
<comment type="caution">
    <text evidence="4">The sequence shown here is derived from an EMBL/GenBank/DDBJ whole genome shotgun (WGS) entry which is preliminary data.</text>
</comment>